<dbReference type="PANTHER" id="PTHR11042:SF190">
    <property type="entry name" value="MITOSIS INHIBITOR PROTEIN KINASE MIK1"/>
    <property type="match status" value="1"/>
</dbReference>
<protein>
    <submittedName>
        <fullName evidence="7">Kinase-like domain-containing protein</fullName>
    </submittedName>
</protein>
<feature type="region of interest" description="Disordered" evidence="5">
    <location>
        <begin position="453"/>
        <end position="487"/>
    </location>
</feature>
<dbReference type="Proteomes" id="UP000813461">
    <property type="component" value="Unassembled WGS sequence"/>
</dbReference>
<evidence type="ECO:0000256" key="2">
    <source>
        <dbReference type="ARBA" id="ARBA00022741"/>
    </source>
</evidence>
<evidence type="ECO:0000256" key="3">
    <source>
        <dbReference type="ARBA" id="ARBA00022777"/>
    </source>
</evidence>
<proteinExistence type="predicted"/>
<evidence type="ECO:0000313" key="8">
    <source>
        <dbReference type="Proteomes" id="UP000813461"/>
    </source>
</evidence>
<dbReference type="GO" id="GO:0005634">
    <property type="term" value="C:nucleus"/>
    <property type="evidence" value="ECO:0007669"/>
    <property type="project" value="TreeGrafter"/>
</dbReference>
<dbReference type="GO" id="GO:0005524">
    <property type="term" value="F:ATP binding"/>
    <property type="evidence" value="ECO:0007669"/>
    <property type="project" value="UniProtKB-KW"/>
</dbReference>
<dbReference type="OrthoDB" id="4062651at2759"/>
<keyword evidence="1" id="KW-0808">Transferase</keyword>
<feature type="region of interest" description="Disordered" evidence="5">
    <location>
        <begin position="621"/>
        <end position="667"/>
    </location>
</feature>
<reference evidence="7" key="1">
    <citation type="journal article" date="2021" name="Nat. Commun.">
        <title>Genetic determinants of endophytism in the Arabidopsis root mycobiome.</title>
        <authorList>
            <person name="Mesny F."/>
            <person name="Miyauchi S."/>
            <person name="Thiergart T."/>
            <person name="Pickel B."/>
            <person name="Atanasova L."/>
            <person name="Karlsson M."/>
            <person name="Huettel B."/>
            <person name="Barry K.W."/>
            <person name="Haridas S."/>
            <person name="Chen C."/>
            <person name="Bauer D."/>
            <person name="Andreopoulos W."/>
            <person name="Pangilinan J."/>
            <person name="LaButti K."/>
            <person name="Riley R."/>
            <person name="Lipzen A."/>
            <person name="Clum A."/>
            <person name="Drula E."/>
            <person name="Henrissat B."/>
            <person name="Kohler A."/>
            <person name="Grigoriev I.V."/>
            <person name="Martin F.M."/>
            <person name="Hacquard S."/>
        </authorList>
    </citation>
    <scope>NUCLEOTIDE SEQUENCE</scope>
    <source>
        <strain evidence="7">MPI-SDFR-AT-0120</strain>
    </source>
</reference>
<evidence type="ECO:0000256" key="1">
    <source>
        <dbReference type="ARBA" id="ARBA00022679"/>
    </source>
</evidence>
<dbReference type="SUPFAM" id="SSF56112">
    <property type="entry name" value="Protein kinase-like (PK-like)"/>
    <property type="match status" value="1"/>
</dbReference>
<dbReference type="GO" id="GO:0004672">
    <property type="term" value="F:protein kinase activity"/>
    <property type="evidence" value="ECO:0007669"/>
    <property type="project" value="InterPro"/>
</dbReference>
<comment type="caution">
    <text evidence="7">The sequence shown here is derived from an EMBL/GenBank/DDBJ whole genome shotgun (WGS) entry which is preliminary data.</text>
</comment>
<evidence type="ECO:0000313" key="7">
    <source>
        <dbReference type="EMBL" id="KAH7079491.1"/>
    </source>
</evidence>
<feature type="domain" description="Protein kinase" evidence="6">
    <location>
        <begin position="69"/>
        <end position="395"/>
    </location>
</feature>
<evidence type="ECO:0000259" key="6">
    <source>
        <dbReference type="PROSITE" id="PS50011"/>
    </source>
</evidence>
<name>A0A8K0QYV7_9PLEO</name>
<dbReference type="Gene3D" id="3.30.200.20">
    <property type="entry name" value="Phosphorylase Kinase, domain 1"/>
    <property type="match status" value="1"/>
</dbReference>
<gene>
    <name evidence="7" type="ORF">FB567DRAFT_582236</name>
</gene>
<feature type="compositionally biased region" description="Polar residues" evidence="5">
    <location>
        <begin position="644"/>
        <end position="656"/>
    </location>
</feature>
<keyword evidence="2" id="KW-0547">Nucleotide-binding</keyword>
<keyword evidence="4" id="KW-0067">ATP-binding</keyword>
<evidence type="ECO:0000256" key="5">
    <source>
        <dbReference type="SAM" id="MobiDB-lite"/>
    </source>
</evidence>
<accession>A0A8K0QYV7</accession>
<dbReference type="CDD" id="cd00180">
    <property type="entry name" value="PKc"/>
    <property type="match status" value="1"/>
</dbReference>
<organism evidence="7 8">
    <name type="scientific">Paraphoma chrysanthemicola</name>
    <dbReference type="NCBI Taxonomy" id="798071"/>
    <lineage>
        <taxon>Eukaryota</taxon>
        <taxon>Fungi</taxon>
        <taxon>Dikarya</taxon>
        <taxon>Ascomycota</taxon>
        <taxon>Pezizomycotina</taxon>
        <taxon>Dothideomycetes</taxon>
        <taxon>Pleosporomycetidae</taxon>
        <taxon>Pleosporales</taxon>
        <taxon>Pleosporineae</taxon>
        <taxon>Phaeosphaeriaceae</taxon>
        <taxon>Paraphoma</taxon>
    </lineage>
</organism>
<dbReference type="Pfam" id="PF00069">
    <property type="entry name" value="Pkinase"/>
    <property type="match status" value="1"/>
</dbReference>
<sequence>MDGHRNGVSHTHQRLSSNPWGAFVPHWSLEGYKDPPTDIVTLEKAQAGWKRKFPDHPVRLDIRDDPVPFVQGAILGRGGLGVVYETSIDGIAVAWKRTYIRRISERDLNEIKILSQISEKRHEHIINFIGSYTHRQGSLHEIAVLTWPVARCDLAVLLRELDLLAAWKSRDQPWDVNDWSATPSNEEKDAYDSLLKLEHLEQERSRIFTWHLREKVRTAVAKRLSRAIGCIAKAVNYLHRNGIRHKDIKPSQILLSSQGLWLTDFGMSKDISHLTCSETTGGERATVKYHAPERALLQKCGRAEDIFALGCTYLEVAYRIHEVDARAFLNPQGAPMWSFQANLDSLDAWLWPLREKEEHQPLALTSIVQRMLARSPTKRLTSKEITVELSLSPEIAESFYGSCCRPDLGKQVRDRVDYNESSVDATAEIVDSVDQHPFMLRRFLINDVKSEPDTVPRSNATPMKDVGKGWFTRNNPPGPDRTDLDDDSIDDGEVRGHNLAEDEVNIAENGASSAIASIISMGRNLSGVTQSPGDFTSSLASPGRSSVMNESRKALLREEGWFELVNTDDRDDLTDKPPPVRTKVPARQEYDPRISWFFNVYQGSLPHQQALQSRNRRLLLEPTQEDTPTPNTKDNKPVYGRPRITSSASQPSTMQSPRPEKELTTTPQRVEWVCGDDDPIPVTCSLCPHLSFPGDMAHEQLTQHIEDFHAVSIELD</sequence>
<evidence type="ECO:0000256" key="4">
    <source>
        <dbReference type="ARBA" id="ARBA00022840"/>
    </source>
</evidence>
<dbReference type="InterPro" id="IPR050339">
    <property type="entry name" value="CC_SR_Kinase"/>
</dbReference>
<dbReference type="AlphaFoldDB" id="A0A8K0QYV7"/>
<dbReference type="EMBL" id="JAGMVJ010000016">
    <property type="protein sequence ID" value="KAH7079491.1"/>
    <property type="molecule type" value="Genomic_DNA"/>
</dbReference>
<dbReference type="PROSITE" id="PS50011">
    <property type="entry name" value="PROTEIN_KINASE_DOM"/>
    <property type="match status" value="1"/>
</dbReference>
<keyword evidence="3 7" id="KW-0418">Kinase</keyword>
<dbReference type="InterPro" id="IPR000719">
    <property type="entry name" value="Prot_kinase_dom"/>
</dbReference>
<dbReference type="PANTHER" id="PTHR11042">
    <property type="entry name" value="EUKARYOTIC TRANSLATION INITIATION FACTOR 2-ALPHA KINASE EIF2-ALPHA KINASE -RELATED"/>
    <property type="match status" value="1"/>
</dbReference>
<dbReference type="GO" id="GO:0005737">
    <property type="term" value="C:cytoplasm"/>
    <property type="evidence" value="ECO:0007669"/>
    <property type="project" value="TreeGrafter"/>
</dbReference>
<dbReference type="InterPro" id="IPR011009">
    <property type="entry name" value="Kinase-like_dom_sf"/>
</dbReference>
<dbReference type="Gene3D" id="1.10.510.10">
    <property type="entry name" value="Transferase(Phosphotransferase) domain 1"/>
    <property type="match status" value="1"/>
</dbReference>
<keyword evidence="8" id="KW-1185">Reference proteome</keyword>